<evidence type="ECO:0000256" key="4">
    <source>
        <dbReference type="SAM" id="SignalP"/>
    </source>
</evidence>
<dbReference type="InterPro" id="IPR000566">
    <property type="entry name" value="Lipocln_cytosolic_FA-bd_dom"/>
</dbReference>
<dbReference type="FunCoup" id="A0A384B4F8">
    <property type="interactions" value="1"/>
</dbReference>
<accession>A0A384B4F8</accession>
<evidence type="ECO:0000256" key="3">
    <source>
        <dbReference type="RuleBase" id="RU003695"/>
    </source>
</evidence>
<dbReference type="InterPro" id="IPR012674">
    <property type="entry name" value="Calycin"/>
</dbReference>
<feature type="chain" id="PRO_5046174772" evidence="4">
    <location>
        <begin position="20"/>
        <end position="177"/>
    </location>
</feature>
<evidence type="ECO:0000256" key="2">
    <source>
        <dbReference type="ARBA" id="ARBA00022448"/>
    </source>
</evidence>
<dbReference type="GO" id="GO:0036094">
    <property type="term" value="F:small molecule binding"/>
    <property type="evidence" value="ECO:0007669"/>
    <property type="project" value="InterPro"/>
</dbReference>
<keyword evidence="4" id="KW-0732">Signal</keyword>
<name>A0A384B4F8_BALAC</name>
<dbReference type="PANTHER" id="PTHR11430:SF1">
    <property type="entry name" value="EPIDIDYMAL-SPECIFIC LIPOCALIN-8"/>
    <property type="match status" value="1"/>
</dbReference>
<dbReference type="SUPFAM" id="SSF50814">
    <property type="entry name" value="Lipocalins"/>
    <property type="match status" value="1"/>
</dbReference>
<dbReference type="InParanoid" id="A0A384B4F8"/>
<keyword evidence="6" id="KW-1185">Reference proteome</keyword>
<feature type="domain" description="Lipocalin/cytosolic fatty-acid binding" evidence="5">
    <location>
        <begin position="30"/>
        <end position="147"/>
    </location>
</feature>
<evidence type="ECO:0000256" key="1">
    <source>
        <dbReference type="ARBA" id="ARBA00006889"/>
    </source>
</evidence>
<dbReference type="Pfam" id="PF00061">
    <property type="entry name" value="Lipocalin"/>
    <property type="match status" value="1"/>
</dbReference>
<gene>
    <name evidence="7" type="primary">LCN8</name>
</gene>
<dbReference type="KEGG" id="bacu:103016670"/>
<dbReference type="PANTHER" id="PTHR11430">
    <property type="entry name" value="LIPOCALIN"/>
    <property type="match status" value="1"/>
</dbReference>
<evidence type="ECO:0000259" key="5">
    <source>
        <dbReference type="Pfam" id="PF00061"/>
    </source>
</evidence>
<proteinExistence type="inferred from homology"/>
<dbReference type="CTD" id="138307"/>
<dbReference type="RefSeq" id="XP_007194443.2">
    <property type="nucleotide sequence ID" value="XM_007194381.2"/>
</dbReference>
<protein>
    <submittedName>
        <fullName evidence="7">Epididymal-specific lipocalin-8 isoform X2</fullName>
    </submittedName>
</protein>
<dbReference type="STRING" id="310752.A0A384B4F8"/>
<dbReference type="GeneID" id="103016670"/>
<dbReference type="InterPro" id="IPR022272">
    <property type="entry name" value="Lipocalin_CS"/>
</dbReference>
<evidence type="ECO:0000313" key="6">
    <source>
        <dbReference type="Proteomes" id="UP001652580"/>
    </source>
</evidence>
<dbReference type="Gene3D" id="2.40.128.20">
    <property type="match status" value="1"/>
</dbReference>
<dbReference type="PROSITE" id="PS00213">
    <property type="entry name" value="LIPOCALIN"/>
    <property type="match status" value="1"/>
</dbReference>
<comment type="similarity">
    <text evidence="1 3">Belongs to the calycin superfamily. Lipocalin family.</text>
</comment>
<organism evidence="6 7">
    <name type="scientific">Balaenoptera acutorostrata</name>
    <name type="common">Common minke whale</name>
    <name type="synonym">Balaena rostrata</name>
    <dbReference type="NCBI Taxonomy" id="9767"/>
    <lineage>
        <taxon>Eukaryota</taxon>
        <taxon>Metazoa</taxon>
        <taxon>Chordata</taxon>
        <taxon>Craniata</taxon>
        <taxon>Vertebrata</taxon>
        <taxon>Euteleostomi</taxon>
        <taxon>Mammalia</taxon>
        <taxon>Eutheria</taxon>
        <taxon>Laurasiatheria</taxon>
        <taxon>Artiodactyla</taxon>
        <taxon>Whippomorpha</taxon>
        <taxon>Cetacea</taxon>
        <taxon>Mysticeti</taxon>
        <taxon>Balaenopteridae</taxon>
        <taxon>Balaenoptera</taxon>
    </lineage>
</organism>
<dbReference type="AlphaFoldDB" id="A0A384B4F8"/>
<evidence type="ECO:0000313" key="7">
    <source>
        <dbReference type="RefSeq" id="XP_007194443.2"/>
    </source>
</evidence>
<dbReference type="Proteomes" id="UP001652580">
    <property type="component" value="Chromosome 6"/>
</dbReference>
<keyword evidence="2" id="KW-0813">Transport</keyword>
<reference evidence="7" key="1">
    <citation type="submission" date="2025-08" db="UniProtKB">
        <authorList>
            <consortium name="RefSeq"/>
        </authorList>
    </citation>
    <scope>IDENTIFICATION</scope>
</reference>
<dbReference type="InterPro" id="IPR002345">
    <property type="entry name" value="Lipocalin"/>
</dbReference>
<feature type="signal peptide" evidence="4">
    <location>
        <begin position="1"/>
        <end position="19"/>
    </location>
</feature>
<sequence length="177" mass="19941">MEAGLLSAVLGIILLQVEMTTQDLDLQKIAGFWREVGVASSQNLALQTPKRLEALFLTLSGEELTVKAAYNSSGSCETEQIVSSEVNVSGRFVFPGHREIQVIDTDYEQFAILRVSLHWRDKEFHVLKYFTRSLEGEYEPGFWKFRELTADTGLYLVARHGRCAKLLKEASLCPGLR</sequence>